<dbReference type="AlphaFoldDB" id="A0AAV3XQ16"/>
<dbReference type="InterPro" id="IPR011335">
    <property type="entry name" value="Restrct_endonuc-II-like"/>
</dbReference>
<feature type="domain" description="Putative restriction endonuclease" evidence="1">
    <location>
        <begin position="11"/>
        <end position="185"/>
    </location>
</feature>
<dbReference type="CDD" id="cd06260">
    <property type="entry name" value="DUF820-like"/>
    <property type="match status" value="1"/>
</dbReference>
<keyword evidence="3" id="KW-1185">Reference proteome</keyword>
<dbReference type="InterPro" id="IPR008538">
    <property type="entry name" value="Uma2"/>
</dbReference>
<dbReference type="Proteomes" id="UP001050975">
    <property type="component" value="Unassembled WGS sequence"/>
</dbReference>
<dbReference type="EMBL" id="BLAY01000282">
    <property type="protein sequence ID" value="GET44030.1"/>
    <property type="molecule type" value="Genomic_DNA"/>
</dbReference>
<comment type="caution">
    <text evidence="2">The sequence shown here is derived from an EMBL/GenBank/DDBJ whole genome shotgun (WGS) entry which is preliminary data.</text>
</comment>
<sequence>MTLIQAKRFTLEEYHRLGEIGFFHEDDRIELIRGEIVQMSAKGTLHSVCTTLLNRELSKLIGERATLRIQDPIILPSTSEPEPDVTIVQNRSDEYVSAHPIPADILLVIEISDSSLDYDQNVKKPLYAEAGIPDYWIFNLIDNWLEVCSEPSELSQGRFDYLNKRLVLPNQSIALPCFPDLSLDLTKVFPQKQNS</sequence>
<dbReference type="RefSeq" id="WP_226593468.1">
    <property type="nucleotide sequence ID" value="NZ_BLAY01000282.1"/>
</dbReference>
<protein>
    <recommendedName>
        <fullName evidence="1">Putative restriction endonuclease domain-containing protein</fullName>
    </recommendedName>
</protein>
<evidence type="ECO:0000259" key="1">
    <source>
        <dbReference type="Pfam" id="PF05685"/>
    </source>
</evidence>
<accession>A0AAV3XQ16</accession>
<evidence type="ECO:0000313" key="3">
    <source>
        <dbReference type="Proteomes" id="UP001050975"/>
    </source>
</evidence>
<dbReference type="PANTHER" id="PTHR35400:SF1">
    <property type="entry name" value="SLR1083 PROTEIN"/>
    <property type="match status" value="1"/>
</dbReference>
<reference evidence="2" key="1">
    <citation type="submission" date="2019-10" db="EMBL/GenBank/DDBJ databases">
        <title>Draft genome sequece of Microseira wollei NIES-4236.</title>
        <authorList>
            <person name="Yamaguchi H."/>
            <person name="Suzuki S."/>
            <person name="Kawachi M."/>
        </authorList>
    </citation>
    <scope>NUCLEOTIDE SEQUENCE</scope>
    <source>
        <strain evidence="2">NIES-4236</strain>
    </source>
</reference>
<dbReference type="Pfam" id="PF05685">
    <property type="entry name" value="Uma2"/>
    <property type="match status" value="1"/>
</dbReference>
<dbReference type="PANTHER" id="PTHR35400">
    <property type="entry name" value="SLR1083 PROTEIN"/>
    <property type="match status" value="1"/>
</dbReference>
<dbReference type="SUPFAM" id="SSF52980">
    <property type="entry name" value="Restriction endonuclease-like"/>
    <property type="match status" value="1"/>
</dbReference>
<proteinExistence type="predicted"/>
<evidence type="ECO:0000313" key="2">
    <source>
        <dbReference type="EMBL" id="GET44030.1"/>
    </source>
</evidence>
<name>A0AAV3XQ16_9CYAN</name>
<dbReference type="InterPro" id="IPR012296">
    <property type="entry name" value="Nuclease_put_TT1808"/>
</dbReference>
<dbReference type="Gene3D" id="3.90.1570.10">
    <property type="entry name" value="tt1808, chain A"/>
    <property type="match status" value="1"/>
</dbReference>
<gene>
    <name evidence="2" type="ORF">MiSe_88560</name>
</gene>
<organism evidence="2 3">
    <name type="scientific">Microseira wollei NIES-4236</name>
    <dbReference type="NCBI Taxonomy" id="2530354"/>
    <lineage>
        <taxon>Bacteria</taxon>
        <taxon>Bacillati</taxon>
        <taxon>Cyanobacteriota</taxon>
        <taxon>Cyanophyceae</taxon>
        <taxon>Oscillatoriophycideae</taxon>
        <taxon>Aerosakkonematales</taxon>
        <taxon>Aerosakkonemataceae</taxon>
        <taxon>Microseira</taxon>
    </lineage>
</organism>